<keyword evidence="2" id="KW-0472">Membrane</keyword>
<keyword evidence="4" id="KW-1185">Reference proteome</keyword>
<evidence type="ECO:0000313" key="4">
    <source>
        <dbReference type="Proteomes" id="UP001596540"/>
    </source>
</evidence>
<feature type="transmembrane region" description="Helical" evidence="2">
    <location>
        <begin position="66"/>
        <end position="86"/>
    </location>
</feature>
<comment type="caution">
    <text evidence="3">The sequence shown here is derived from an EMBL/GenBank/DDBJ whole genome shotgun (WGS) entry which is preliminary data.</text>
</comment>
<organism evidence="3 4">
    <name type="scientific">Marinactinospora rubrisoli</name>
    <dbReference type="NCBI Taxonomy" id="2715399"/>
    <lineage>
        <taxon>Bacteria</taxon>
        <taxon>Bacillati</taxon>
        <taxon>Actinomycetota</taxon>
        <taxon>Actinomycetes</taxon>
        <taxon>Streptosporangiales</taxon>
        <taxon>Nocardiopsidaceae</taxon>
        <taxon>Marinactinospora</taxon>
    </lineage>
</organism>
<dbReference type="Proteomes" id="UP001596540">
    <property type="component" value="Unassembled WGS sequence"/>
</dbReference>
<keyword evidence="2" id="KW-0812">Transmembrane</keyword>
<name>A0ABW2KLR1_9ACTN</name>
<protein>
    <submittedName>
        <fullName evidence="3">Uncharacterized protein</fullName>
    </submittedName>
</protein>
<feature type="transmembrane region" description="Helical" evidence="2">
    <location>
        <begin position="6"/>
        <end position="24"/>
    </location>
</feature>
<gene>
    <name evidence="3" type="ORF">ACFQRF_20525</name>
</gene>
<keyword evidence="2" id="KW-1133">Transmembrane helix</keyword>
<dbReference type="RefSeq" id="WP_379872761.1">
    <property type="nucleotide sequence ID" value="NZ_JBHTBH010000010.1"/>
</dbReference>
<accession>A0ABW2KLR1</accession>
<feature type="compositionally biased region" description="Gly residues" evidence="1">
    <location>
        <begin position="113"/>
        <end position="134"/>
    </location>
</feature>
<evidence type="ECO:0000256" key="1">
    <source>
        <dbReference type="SAM" id="MobiDB-lite"/>
    </source>
</evidence>
<evidence type="ECO:0000256" key="2">
    <source>
        <dbReference type="SAM" id="Phobius"/>
    </source>
</evidence>
<proteinExistence type="predicted"/>
<reference evidence="4" key="1">
    <citation type="journal article" date="2019" name="Int. J. Syst. Evol. Microbiol.">
        <title>The Global Catalogue of Microorganisms (GCM) 10K type strain sequencing project: providing services to taxonomists for standard genome sequencing and annotation.</title>
        <authorList>
            <consortium name="The Broad Institute Genomics Platform"/>
            <consortium name="The Broad Institute Genome Sequencing Center for Infectious Disease"/>
            <person name="Wu L."/>
            <person name="Ma J."/>
        </authorList>
    </citation>
    <scope>NUCLEOTIDE SEQUENCE [LARGE SCALE GENOMIC DNA]</scope>
    <source>
        <strain evidence="4">CGMCC 4.7382</strain>
    </source>
</reference>
<evidence type="ECO:0000313" key="3">
    <source>
        <dbReference type="EMBL" id="MFC7330120.1"/>
    </source>
</evidence>
<feature type="transmembrane region" description="Helical" evidence="2">
    <location>
        <begin position="36"/>
        <end position="60"/>
    </location>
</feature>
<dbReference type="EMBL" id="JBHTBH010000010">
    <property type="protein sequence ID" value="MFC7330120.1"/>
    <property type="molecule type" value="Genomic_DNA"/>
</dbReference>
<feature type="region of interest" description="Disordered" evidence="1">
    <location>
        <begin position="93"/>
        <end position="134"/>
    </location>
</feature>
<sequence>MDGPLGLLILVGLGVTVYFADDLFKMLDDDSPPIFLTGLFGLGAGVMLVLILIGEIFGGLDGPDTWGNLGGILTICVIGVGVCLWYRISDDGRPKPPGNGGGEGTGYHPRSSDGGGWSGDGGDGGDGGGGDGGG</sequence>